<dbReference type="AlphaFoldDB" id="A0A9X4M5D6"/>
<keyword evidence="4" id="KW-1185">Reference proteome</keyword>
<reference evidence="3" key="1">
    <citation type="submission" date="2022-08" db="EMBL/GenBank/DDBJ databases">
        <title>Genome analysis of Corynebacteriales strain.</title>
        <authorList>
            <person name="Lee S.D."/>
        </authorList>
    </citation>
    <scope>NUCLEOTIDE SEQUENCE</scope>
    <source>
        <strain evidence="3">D3-21</strain>
    </source>
</reference>
<name>A0A9X4M5D6_9ACTN</name>
<dbReference type="Proteomes" id="UP001152755">
    <property type="component" value="Unassembled WGS sequence"/>
</dbReference>
<accession>A0A9X4M5D6</accession>
<protein>
    <submittedName>
        <fullName evidence="3">PH domain-containing protein</fullName>
    </submittedName>
</protein>
<feature type="domain" description="Low molecular weight protein antigen 6 PH" evidence="2">
    <location>
        <begin position="87"/>
        <end position="155"/>
    </location>
</feature>
<feature type="transmembrane region" description="Helical" evidence="1">
    <location>
        <begin position="49"/>
        <end position="72"/>
    </location>
</feature>
<gene>
    <name evidence="3" type="ORF">NVS88_21635</name>
</gene>
<feature type="transmembrane region" description="Helical" evidence="1">
    <location>
        <begin position="21"/>
        <end position="43"/>
    </location>
</feature>
<dbReference type="InterPro" id="IPR019692">
    <property type="entry name" value="CFP-6_PH"/>
</dbReference>
<keyword evidence="1" id="KW-0472">Membrane</keyword>
<dbReference type="RefSeq" id="WP_332520820.1">
    <property type="nucleotide sequence ID" value="NZ_JANRHA010000026.1"/>
</dbReference>
<evidence type="ECO:0000313" key="4">
    <source>
        <dbReference type="Proteomes" id="UP001152755"/>
    </source>
</evidence>
<proteinExistence type="predicted"/>
<sequence length="162" mass="17311">MFVHNSPPQNPQGRRTDELSWAPKTSAVVVFGIGGVLMAVAAATLGNDLAGRLLIALAAVALLVIAATGAYIRPRLQVVDAAPGGPGLAVRGLSGRRVYTPQQMRRVRVTSYPRLGRRVKTLEIDAREPEDRLIVLSRWDLGTDPQDVYEALDGAGALPPQP</sequence>
<evidence type="ECO:0000313" key="3">
    <source>
        <dbReference type="EMBL" id="MDG3017162.1"/>
    </source>
</evidence>
<dbReference type="Pfam" id="PF10756">
    <property type="entry name" value="bPH_6"/>
    <property type="match status" value="1"/>
</dbReference>
<evidence type="ECO:0000259" key="2">
    <source>
        <dbReference type="Pfam" id="PF10756"/>
    </source>
</evidence>
<comment type="caution">
    <text evidence="3">The sequence shown here is derived from an EMBL/GenBank/DDBJ whole genome shotgun (WGS) entry which is preliminary data.</text>
</comment>
<evidence type="ECO:0000256" key="1">
    <source>
        <dbReference type="SAM" id="Phobius"/>
    </source>
</evidence>
<keyword evidence="1" id="KW-1133">Transmembrane helix</keyword>
<organism evidence="3 4">
    <name type="scientific">Speluncibacter jeojiensis</name>
    <dbReference type="NCBI Taxonomy" id="2710754"/>
    <lineage>
        <taxon>Bacteria</taxon>
        <taxon>Bacillati</taxon>
        <taxon>Actinomycetota</taxon>
        <taxon>Actinomycetes</taxon>
        <taxon>Mycobacteriales</taxon>
        <taxon>Speluncibacteraceae</taxon>
        <taxon>Speluncibacter</taxon>
    </lineage>
</organism>
<keyword evidence="1" id="KW-0812">Transmembrane</keyword>
<dbReference type="EMBL" id="JANRHA010000026">
    <property type="protein sequence ID" value="MDG3017162.1"/>
    <property type="molecule type" value="Genomic_DNA"/>
</dbReference>